<accession>A0A7S0ER75</accession>
<feature type="chain" id="PRO_5031229119" description="LysM domain-containing protein" evidence="1">
    <location>
        <begin position="34"/>
        <end position="924"/>
    </location>
</feature>
<sequence>MLTTCSGGAHSCRMAAAWARIVVFCLSVSSILAGTCPGASLSSSTSTGGHFIAGSIAWRHLYGNTVTFELTTVWRRSYHWPCPIDTGFSGIDGYPAIGDLVHLSGISLIGGSLAGARQTAAGPARTTFDAGDGTQYELILNVTSYSMTEDWFTAISHIEHTYSGPYKRLDEWFPPAYTISSPDKFSSQPYTTIPWSAMLVGCCRRWFVDNPDASSKIPLDFQLRAEVDISNMVSSARIVTLPVVSLPFDSQQRRISICALPVAGVEALTQQNGGNLHWPSDDMSPAAFFWKIRNSSLTAAIIQGENDVCILINFPDVPGPNAVNDYISLGLNLGNSYVEGDFSIKLNAQNNFTSFTDAVNTFSCNNIEPCKKQLNLGRYLGVSDVQWYVKSDGPAMELRYVVARGAKSSPMVATSQTNLIYATDPSELDFAHMPNGAKLIPVSDLGQYVTAIDVMFSASKLNTDPLADLPLSNANRDYVNVAAIPSFSAAVSNSNFNLQSGGASTTIILERLNKDLLGFSSDGGYSLLAAVTSIILANSSQVDAAISQGYTLVNKNLLEQSNRGAIYLLFKRGSGPPVLDVATTPMAGYTTVQSLTYLNDKLLANITIFVKYSNEQELIRYFSWRPCTYQDEPIVLCVASVFAGSGYSGPQKCMYVDPFPRSPPVVTPQVQGVFQATMGQLAQIQIDVTRIDVPRSINIVPPSIKFYWKDGVSSMDRGQSALLTASTPILAQIVGGDFVTPGLTSKISTGDSSSGNLFVGYFQWIPSPYHGGWTGLVCFDVCISTDGCPAVPGPDQICNTSCVSLSVQKCKWAVQMDDTFVEIAPRFQTNWLQLWYLNPLYGHPDQMSINALPSLTNAVINVGQVYRPRWDDTLQLIAERFGISHQRLLDLNADLTNISSTVLLDGIYDQVICIIPDPCNAKLA</sequence>
<feature type="signal peptide" evidence="1">
    <location>
        <begin position="1"/>
        <end position="33"/>
    </location>
</feature>
<feature type="domain" description="LysM" evidence="2">
    <location>
        <begin position="864"/>
        <end position="914"/>
    </location>
</feature>
<proteinExistence type="predicted"/>
<evidence type="ECO:0000313" key="3">
    <source>
        <dbReference type="EMBL" id="CAD8492466.1"/>
    </source>
</evidence>
<protein>
    <recommendedName>
        <fullName evidence="2">LysM domain-containing protein</fullName>
    </recommendedName>
</protein>
<dbReference type="PROSITE" id="PS51782">
    <property type="entry name" value="LYSM"/>
    <property type="match status" value="1"/>
</dbReference>
<name>A0A7S0ER75_9CRYP</name>
<dbReference type="EMBL" id="HBEO01022233">
    <property type="protein sequence ID" value="CAD8492466.1"/>
    <property type="molecule type" value="Transcribed_RNA"/>
</dbReference>
<dbReference type="AlphaFoldDB" id="A0A7S0ER75"/>
<evidence type="ECO:0000256" key="1">
    <source>
        <dbReference type="SAM" id="SignalP"/>
    </source>
</evidence>
<keyword evidence="1" id="KW-0732">Signal</keyword>
<dbReference type="Pfam" id="PF01476">
    <property type="entry name" value="LysM"/>
    <property type="match status" value="1"/>
</dbReference>
<gene>
    <name evidence="3" type="ORF">HPHI1048_LOCUS15049</name>
</gene>
<evidence type="ECO:0000259" key="2">
    <source>
        <dbReference type="PROSITE" id="PS51782"/>
    </source>
</evidence>
<organism evidence="3">
    <name type="scientific">Hanusia phi</name>
    <dbReference type="NCBI Taxonomy" id="3032"/>
    <lineage>
        <taxon>Eukaryota</taxon>
        <taxon>Cryptophyceae</taxon>
        <taxon>Pyrenomonadales</taxon>
        <taxon>Geminigeraceae</taxon>
        <taxon>Hanusia</taxon>
    </lineage>
</organism>
<dbReference type="InterPro" id="IPR018392">
    <property type="entry name" value="LysM"/>
</dbReference>
<reference evidence="3" key="1">
    <citation type="submission" date="2021-01" db="EMBL/GenBank/DDBJ databases">
        <authorList>
            <person name="Corre E."/>
            <person name="Pelletier E."/>
            <person name="Niang G."/>
            <person name="Scheremetjew M."/>
            <person name="Finn R."/>
            <person name="Kale V."/>
            <person name="Holt S."/>
            <person name="Cochrane G."/>
            <person name="Meng A."/>
            <person name="Brown T."/>
            <person name="Cohen L."/>
        </authorList>
    </citation>
    <scope>NUCLEOTIDE SEQUENCE</scope>
    <source>
        <strain evidence="3">CCMP325</strain>
    </source>
</reference>